<dbReference type="PANTHER" id="PTHR45765">
    <property type="entry name" value="METHIONINE--TRNA LIGASE"/>
    <property type="match status" value="1"/>
</dbReference>
<evidence type="ECO:0000256" key="5">
    <source>
        <dbReference type="ARBA" id="ARBA00022917"/>
    </source>
</evidence>
<dbReference type="InterPro" id="IPR009080">
    <property type="entry name" value="tRNAsynth_Ia_anticodon-bd"/>
</dbReference>
<evidence type="ECO:0000313" key="11">
    <source>
        <dbReference type="Proteomes" id="UP000460287"/>
    </source>
</evidence>
<evidence type="ECO:0000256" key="6">
    <source>
        <dbReference type="ARBA" id="ARBA00023146"/>
    </source>
</evidence>
<keyword evidence="4 7" id="KW-0067">ATP-binding</keyword>
<dbReference type="SUPFAM" id="SSF47323">
    <property type="entry name" value="Anticodon-binding domain of a subclass of class I aminoacyl-tRNA synthetases"/>
    <property type="match status" value="1"/>
</dbReference>
<evidence type="ECO:0000256" key="3">
    <source>
        <dbReference type="ARBA" id="ARBA00022741"/>
    </source>
</evidence>
<reference evidence="10 11" key="1">
    <citation type="submission" date="2019-08" db="EMBL/GenBank/DDBJ databases">
        <title>In-depth cultivation of the pig gut microbiome towards novel bacterial diversity and tailored functional studies.</title>
        <authorList>
            <person name="Wylensek D."/>
            <person name="Hitch T.C.A."/>
            <person name="Clavel T."/>
        </authorList>
    </citation>
    <scope>NUCLEOTIDE SEQUENCE [LARGE SCALE GENOMIC DNA]</scope>
    <source>
        <strain evidence="10 11">WCA-383-APC-5B</strain>
    </source>
</reference>
<evidence type="ECO:0000256" key="4">
    <source>
        <dbReference type="ARBA" id="ARBA00022840"/>
    </source>
</evidence>
<dbReference type="Pfam" id="PF19303">
    <property type="entry name" value="Anticodon_3"/>
    <property type="match status" value="1"/>
</dbReference>
<feature type="domain" description="Methionyl/Leucyl tRNA synthetase" evidence="8">
    <location>
        <begin position="5"/>
        <end position="111"/>
    </location>
</feature>
<keyword evidence="3 7" id="KW-0547">Nucleotide-binding</keyword>
<keyword evidence="11" id="KW-1185">Reference proteome</keyword>
<keyword evidence="2 7" id="KW-0436">Ligase</keyword>
<evidence type="ECO:0000256" key="7">
    <source>
        <dbReference type="RuleBase" id="RU363039"/>
    </source>
</evidence>
<comment type="similarity">
    <text evidence="1">Belongs to the class-I aminoacyl-tRNA synthetase family. MetG type 1 subfamily.</text>
</comment>
<dbReference type="Gene3D" id="3.40.50.620">
    <property type="entry name" value="HUPs"/>
    <property type="match status" value="1"/>
</dbReference>
<sequence length="248" mass="28549">MSSFYVHGKDNIPFHSVILPALLSAIGEDKLPDRIISSEYLTLEGKKISTSKNYAIWIPDIVDKYNTDALRYFFIKNAPEKRDTDFSIREFIKCNNGELLGAYGNLVNRTLAFNKKYFDNKILKSQVDSSIIEKLNDLYKSVGKQIEKGELKNSLEDIFEFIRSVNKYFDEEKPWATIKEDTEKCKTTIYNCTFAIANIANLLAPFLPQSSEKVNEWLGTGNNEWKVVDLKDKQEVGPFSILFERLEN</sequence>
<evidence type="ECO:0000313" key="10">
    <source>
        <dbReference type="EMBL" id="MSR92310.1"/>
    </source>
</evidence>
<dbReference type="GO" id="GO:0006431">
    <property type="term" value="P:methionyl-tRNA aminoacylation"/>
    <property type="evidence" value="ECO:0007669"/>
    <property type="project" value="TreeGrafter"/>
</dbReference>
<dbReference type="GO" id="GO:0005524">
    <property type="term" value="F:ATP binding"/>
    <property type="evidence" value="ECO:0007669"/>
    <property type="project" value="UniProtKB-KW"/>
</dbReference>
<dbReference type="EMBL" id="VULX01000027">
    <property type="protein sequence ID" value="MSR92310.1"/>
    <property type="molecule type" value="Genomic_DNA"/>
</dbReference>
<protein>
    <submittedName>
        <fullName evidence="10">Class I tRNA ligase family protein</fullName>
    </submittedName>
</protein>
<dbReference type="GO" id="GO:0005829">
    <property type="term" value="C:cytosol"/>
    <property type="evidence" value="ECO:0007669"/>
    <property type="project" value="TreeGrafter"/>
</dbReference>
<name>A0A7X2T2J2_9CLOT</name>
<dbReference type="AlphaFoldDB" id="A0A7X2T2J2"/>
<feature type="domain" description="Methionyl-tRNA synthetase anticodon-binding" evidence="9">
    <location>
        <begin position="127"/>
        <end position="229"/>
    </location>
</feature>
<dbReference type="InterPro" id="IPR041872">
    <property type="entry name" value="Anticodon_Met"/>
</dbReference>
<dbReference type="Proteomes" id="UP000460287">
    <property type="component" value="Unassembled WGS sequence"/>
</dbReference>
<dbReference type="Gene3D" id="1.10.730.10">
    <property type="entry name" value="Isoleucyl-tRNA Synthetase, Domain 1"/>
    <property type="match status" value="1"/>
</dbReference>
<dbReference type="PANTHER" id="PTHR45765:SF1">
    <property type="entry name" value="METHIONINE--TRNA LIGASE, CYTOPLASMIC"/>
    <property type="match status" value="1"/>
</dbReference>
<evidence type="ECO:0000256" key="2">
    <source>
        <dbReference type="ARBA" id="ARBA00022598"/>
    </source>
</evidence>
<organism evidence="10 11">
    <name type="scientific">Inconstantimicrobium porci</name>
    <dbReference type="NCBI Taxonomy" id="2652291"/>
    <lineage>
        <taxon>Bacteria</taxon>
        <taxon>Bacillati</taxon>
        <taxon>Bacillota</taxon>
        <taxon>Clostridia</taxon>
        <taxon>Eubacteriales</taxon>
        <taxon>Clostridiaceae</taxon>
        <taxon>Inconstantimicrobium</taxon>
    </lineage>
</organism>
<evidence type="ECO:0000259" key="9">
    <source>
        <dbReference type="Pfam" id="PF19303"/>
    </source>
</evidence>
<dbReference type="InterPro" id="IPR015413">
    <property type="entry name" value="Methionyl/Leucyl_tRNA_Synth"/>
</dbReference>
<dbReference type="InterPro" id="IPR014729">
    <property type="entry name" value="Rossmann-like_a/b/a_fold"/>
</dbReference>
<evidence type="ECO:0000256" key="1">
    <source>
        <dbReference type="ARBA" id="ARBA00008258"/>
    </source>
</evidence>
<accession>A0A7X2T2J2</accession>
<dbReference type="GO" id="GO:0004825">
    <property type="term" value="F:methionine-tRNA ligase activity"/>
    <property type="evidence" value="ECO:0007669"/>
    <property type="project" value="InterPro"/>
</dbReference>
<keyword evidence="5 7" id="KW-0648">Protein biosynthesis</keyword>
<dbReference type="CDD" id="cd07957">
    <property type="entry name" value="Anticodon_Ia_Met"/>
    <property type="match status" value="1"/>
</dbReference>
<dbReference type="SUPFAM" id="SSF52374">
    <property type="entry name" value="Nucleotidylyl transferase"/>
    <property type="match status" value="1"/>
</dbReference>
<gene>
    <name evidence="10" type="ORF">FYJ33_13145</name>
</gene>
<keyword evidence="6 7" id="KW-0030">Aminoacyl-tRNA synthetase</keyword>
<evidence type="ECO:0000259" key="8">
    <source>
        <dbReference type="Pfam" id="PF09334"/>
    </source>
</evidence>
<comment type="caution">
    <text evidence="10">The sequence shown here is derived from an EMBL/GenBank/DDBJ whole genome shotgun (WGS) entry which is preliminary data.</text>
</comment>
<proteinExistence type="inferred from homology"/>
<dbReference type="Pfam" id="PF09334">
    <property type="entry name" value="tRNA-synt_1g"/>
    <property type="match status" value="1"/>
</dbReference>
<dbReference type="InterPro" id="IPR023458">
    <property type="entry name" value="Met-tRNA_ligase_1"/>
</dbReference>